<dbReference type="EMBL" id="JAXIVS010000002">
    <property type="protein sequence ID" value="MDY7226208.1"/>
    <property type="molecule type" value="Genomic_DNA"/>
</dbReference>
<keyword evidence="5" id="KW-1185">Reference proteome</keyword>
<feature type="compositionally biased region" description="Low complexity" evidence="1">
    <location>
        <begin position="59"/>
        <end position="68"/>
    </location>
</feature>
<feature type="transmembrane region" description="Helical" evidence="2">
    <location>
        <begin position="151"/>
        <end position="173"/>
    </location>
</feature>
<organism evidence="4 5">
    <name type="scientific">Hyalangium rubrum</name>
    <dbReference type="NCBI Taxonomy" id="3103134"/>
    <lineage>
        <taxon>Bacteria</taxon>
        <taxon>Pseudomonadati</taxon>
        <taxon>Myxococcota</taxon>
        <taxon>Myxococcia</taxon>
        <taxon>Myxococcales</taxon>
        <taxon>Cystobacterineae</taxon>
        <taxon>Archangiaceae</taxon>
        <taxon>Hyalangium</taxon>
    </lineage>
</organism>
<evidence type="ECO:0000313" key="4">
    <source>
        <dbReference type="EMBL" id="MDY7226208.1"/>
    </source>
</evidence>
<feature type="transmembrane region" description="Helical" evidence="2">
    <location>
        <begin position="269"/>
        <end position="289"/>
    </location>
</feature>
<reference evidence="4 5" key="1">
    <citation type="submission" date="2023-12" db="EMBL/GenBank/DDBJ databases">
        <title>the genome sequence of Hyalangium sp. s54d21.</title>
        <authorList>
            <person name="Zhang X."/>
        </authorList>
    </citation>
    <scope>NUCLEOTIDE SEQUENCE [LARGE SCALE GENOMIC DNA]</scope>
    <source>
        <strain evidence="5">s54d21</strain>
    </source>
</reference>
<comment type="caution">
    <text evidence="4">The sequence shown here is derived from an EMBL/GenBank/DDBJ whole genome shotgun (WGS) entry which is preliminary data.</text>
</comment>
<feature type="compositionally biased region" description="Pro residues" evidence="1">
    <location>
        <begin position="69"/>
        <end position="85"/>
    </location>
</feature>
<keyword evidence="2" id="KW-0472">Membrane</keyword>
<feature type="transmembrane region" description="Helical" evidence="2">
    <location>
        <begin position="326"/>
        <end position="345"/>
    </location>
</feature>
<evidence type="ECO:0000256" key="3">
    <source>
        <dbReference type="SAM" id="SignalP"/>
    </source>
</evidence>
<evidence type="ECO:0000256" key="2">
    <source>
        <dbReference type="SAM" id="Phobius"/>
    </source>
</evidence>
<feature type="chain" id="PRO_5045883348" evidence="3">
    <location>
        <begin position="18"/>
        <end position="387"/>
    </location>
</feature>
<dbReference type="Proteomes" id="UP001291309">
    <property type="component" value="Unassembled WGS sequence"/>
</dbReference>
<protein>
    <submittedName>
        <fullName evidence="4">Uncharacterized protein</fullName>
    </submittedName>
</protein>
<proteinExistence type="predicted"/>
<name>A0ABU5GYC6_9BACT</name>
<feature type="transmembrane region" description="Helical" evidence="2">
    <location>
        <begin position="209"/>
        <end position="227"/>
    </location>
</feature>
<keyword evidence="2" id="KW-1133">Transmembrane helix</keyword>
<feature type="transmembrane region" description="Helical" evidence="2">
    <location>
        <begin position="119"/>
        <end position="139"/>
    </location>
</feature>
<keyword evidence="2" id="KW-0812">Transmembrane</keyword>
<dbReference type="RefSeq" id="WP_321544929.1">
    <property type="nucleotide sequence ID" value="NZ_JAXIVS010000002.1"/>
</dbReference>
<sequence>MRAIALLLCLIAASARAQQSGEPPLPPEESLTPPPITLAPHEEPPSAPPVGAAPEDEFLPLPSASSPRAAPPPPAVTPAPPPPPRATAAPPSKAIGPVEPVSQRAARYSLYSAGAGGSMFALTEGLVGVVTGAMLGSAFDVASQQRDSDGYTGAILGGLTLGAAATFYQYFVPVGRREALLAAGAASTGLMASLTLAHSENMSAKDRALLSFTGTQASILAVLLLTAGGQDVSAGDAGLVGATSLYAFIVTGFVEYIHARQTDQSFNFVPLLLAPAVGMAVGGLLALPLELSSTSVFELTTFPLGTGALALLVGTQLADGVTVAKTVLGTMAGTFFLVALIHGLSGQAVEPEQRSVSSVQAMPVPVLVAAGRRNEGIAAGPGLFLRF</sequence>
<feature type="transmembrane region" description="Helical" evidence="2">
    <location>
        <begin position="295"/>
        <end position="314"/>
    </location>
</feature>
<feature type="transmembrane region" description="Helical" evidence="2">
    <location>
        <begin position="239"/>
        <end position="257"/>
    </location>
</feature>
<feature type="compositionally biased region" description="Pro residues" evidence="1">
    <location>
        <begin position="23"/>
        <end position="37"/>
    </location>
</feature>
<keyword evidence="3" id="KW-0732">Signal</keyword>
<feature type="region of interest" description="Disordered" evidence="1">
    <location>
        <begin position="16"/>
        <end position="98"/>
    </location>
</feature>
<gene>
    <name evidence="4" type="ORF">SYV04_07425</name>
</gene>
<evidence type="ECO:0000256" key="1">
    <source>
        <dbReference type="SAM" id="MobiDB-lite"/>
    </source>
</evidence>
<feature type="signal peptide" evidence="3">
    <location>
        <begin position="1"/>
        <end position="17"/>
    </location>
</feature>
<evidence type="ECO:0000313" key="5">
    <source>
        <dbReference type="Proteomes" id="UP001291309"/>
    </source>
</evidence>
<accession>A0ABU5GYC6</accession>